<dbReference type="AlphaFoldDB" id="F3YTX1"/>
<dbReference type="HOGENOM" id="CLU_057473_1_0_7"/>
<dbReference type="InterPro" id="IPR027385">
    <property type="entry name" value="Beta-barrel_OMP"/>
</dbReference>
<dbReference type="EMBL" id="CP003221">
    <property type="protein sequence ID" value="EGJ48577.1"/>
    <property type="molecule type" value="Genomic_DNA"/>
</dbReference>
<gene>
    <name evidence="4" type="ORF">Desaf_0219</name>
</gene>
<dbReference type="STRING" id="690850.Desaf_0219"/>
<dbReference type="Gene3D" id="2.40.160.20">
    <property type="match status" value="1"/>
</dbReference>
<feature type="signal peptide" evidence="2">
    <location>
        <begin position="1"/>
        <end position="24"/>
    </location>
</feature>
<dbReference type="Proteomes" id="UP000007844">
    <property type="component" value="Chromosome"/>
</dbReference>
<dbReference type="eggNOG" id="COG3637">
    <property type="taxonomic scope" value="Bacteria"/>
</dbReference>
<proteinExistence type="predicted"/>
<feature type="domain" description="Outer membrane protein beta-barrel" evidence="3">
    <location>
        <begin position="11"/>
        <end position="224"/>
    </location>
</feature>
<evidence type="ECO:0000313" key="4">
    <source>
        <dbReference type="EMBL" id="EGJ48577.1"/>
    </source>
</evidence>
<dbReference type="KEGG" id="daf:Desaf_0219"/>
<dbReference type="Pfam" id="PF13505">
    <property type="entry name" value="OMP_b-brl"/>
    <property type="match status" value="1"/>
</dbReference>
<name>F3YTX1_DESAF</name>
<dbReference type="NCBIfam" id="TIGR01414">
    <property type="entry name" value="autotrans_barl"/>
    <property type="match status" value="1"/>
</dbReference>
<reference evidence="4 5" key="1">
    <citation type="journal article" date="2011" name="J. Bacteriol.">
        <title>Genome sequence of the mercury-methylating and pleomorphic Desulfovibrio africanus Strain Walvis Bay.</title>
        <authorList>
            <person name="Brown S.D."/>
            <person name="Wall J.D."/>
            <person name="Kucken A.M."/>
            <person name="Gilmour C.C."/>
            <person name="Podar M."/>
            <person name="Brandt C.C."/>
            <person name="Teshima H."/>
            <person name="Detter J.C."/>
            <person name="Han C.S."/>
            <person name="Land M.L."/>
            <person name="Lucas S."/>
            <person name="Han J."/>
            <person name="Pennacchio L."/>
            <person name="Nolan M."/>
            <person name="Pitluck S."/>
            <person name="Woyke T."/>
            <person name="Goodwin L."/>
            <person name="Palumbo A.V."/>
            <person name="Elias D.A."/>
        </authorList>
    </citation>
    <scope>NUCLEOTIDE SEQUENCE [LARGE SCALE GENOMIC DNA]</scope>
    <source>
        <strain evidence="4 5">Walvis Bay</strain>
    </source>
</reference>
<dbReference type="SUPFAM" id="SSF56925">
    <property type="entry name" value="OMPA-like"/>
    <property type="match status" value="1"/>
</dbReference>
<dbReference type="InterPro" id="IPR011250">
    <property type="entry name" value="OMP/PagP_B-barrel"/>
</dbReference>
<accession>F3YTX1</accession>
<sequence precursor="true">MNRSLMPCLTILLLLICCAEQATAQGVHKSGPYVGLRLGPSFVFSDDMEIDAAGRGYILSGSDDDEGVLGLGILGGYDFYPAYRQPIRLELEYMGRSDFDYSYGNGTTNVDADIGVSTLFLNAYYDFRTSTIWQPYVGIGLGSAFHDIDAGVSGNYANFSGDDESSDLAWNIGAGVGLRVNPRVMLDLGWRYANFGTAKYNVRGNTVSTDLRASEFLAGLRYEF</sequence>
<organism evidence="4 5">
    <name type="scientific">Desulfocurvibacter africanus subsp. africanus str. Walvis Bay</name>
    <dbReference type="NCBI Taxonomy" id="690850"/>
    <lineage>
        <taxon>Bacteria</taxon>
        <taxon>Pseudomonadati</taxon>
        <taxon>Thermodesulfobacteriota</taxon>
        <taxon>Desulfovibrionia</taxon>
        <taxon>Desulfovibrionales</taxon>
        <taxon>Desulfovibrionaceae</taxon>
        <taxon>Desulfocurvibacter</taxon>
    </lineage>
</organism>
<keyword evidence="5" id="KW-1185">Reference proteome</keyword>
<protein>
    <submittedName>
        <fullName evidence="4">Porin opacity type</fullName>
    </submittedName>
</protein>
<dbReference type="GO" id="GO:0019867">
    <property type="term" value="C:outer membrane"/>
    <property type="evidence" value="ECO:0007669"/>
    <property type="project" value="InterPro"/>
</dbReference>
<dbReference type="InterPro" id="IPR006315">
    <property type="entry name" value="OM_autotransptr_brl_dom"/>
</dbReference>
<evidence type="ECO:0000256" key="2">
    <source>
        <dbReference type="SAM" id="SignalP"/>
    </source>
</evidence>
<feature type="chain" id="PRO_5003308636" evidence="2">
    <location>
        <begin position="25"/>
        <end position="224"/>
    </location>
</feature>
<keyword evidence="1 2" id="KW-0732">Signal</keyword>
<evidence type="ECO:0000256" key="1">
    <source>
        <dbReference type="ARBA" id="ARBA00022729"/>
    </source>
</evidence>
<evidence type="ECO:0000259" key="3">
    <source>
        <dbReference type="Pfam" id="PF13505"/>
    </source>
</evidence>
<evidence type="ECO:0000313" key="5">
    <source>
        <dbReference type="Proteomes" id="UP000007844"/>
    </source>
</evidence>